<dbReference type="EMBL" id="CATQJL010000305">
    <property type="protein sequence ID" value="CAJ0603964.1"/>
    <property type="molecule type" value="Genomic_DNA"/>
</dbReference>
<name>A0AA36M922_CYLNA</name>
<accession>A0AA36M922</accession>
<dbReference type="Proteomes" id="UP001176961">
    <property type="component" value="Unassembled WGS sequence"/>
</dbReference>
<sequence>MQSSDKSCFLRSVVSEVAGSCDGYWRVRGLQHFKVIIFTDNRYLVTYQLLAHIFLMLSFCFAFFLMQTCCFECYVLYFMSLLCD</sequence>
<dbReference type="AlphaFoldDB" id="A0AA36M922"/>
<keyword evidence="1" id="KW-0812">Transmembrane</keyword>
<reference evidence="2" key="1">
    <citation type="submission" date="2023-07" db="EMBL/GenBank/DDBJ databases">
        <authorList>
            <consortium name="CYATHOMIX"/>
        </authorList>
    </citation>
    <scope>NUCLEOTIDE SEQUENCE</scope>
    <source>
        <strain evidence="2">N/A</strain>
    </source>
</reference>
<keyword evidence="1" id="KW-0472">Membrane</keyword>
<organism evidence="2 3">
    <name type="scientific">Cylicocyclus nassatus</name>
    <name type="common">Nematode worm</name>
    <dbReference type="NCBI Taxonomy" id="53992"/>
    <lineage>
        <taxon>Eukaryota</taxon>
        <taxon>Metazoa</taxon>
        <taxon>Ecdysozoa</taxon>
        <taxon>Nematoda</taxon>
        <taxon>Chromadorea</taxon>
        <taxon>Rhabditida</taxon>
        <taxon>Rhabditina</taxon>
        <taxon>Rhabditomorpha</taxon>
        <taxon>Strongyloidea</taxon>
        <taxon>Strongylidae</taxon>
        <taxon>Cylicocyclus</taxon>
    </lineage>
</organism>
<protein>
    <submittedName>
        <fullName evidence="2">Uncharacterized protein</fullName>
    </submittedName>
</protein>
<proteinExistence type="predicted"/>
<evidence type="ECO:0000313" key="3">
    <source>
        <dbReference type="Proteomes" id="UP001176961"/>
    </source>
</evidence>
<evidence type="ECO:0000256" key="1">
    <source>
        <dbReference type="SAM" id="Phobius"/>
    </source>
</evidence>
<keyword evidence="1" id="KW-1133">Transmembrane helix</keyword>
<evidence type="ECO:0000313" key="2">
    <source>
        <dbReference type="EMBL" id="CAJ0603964.1"/>
    </source>
</evidence>
<comment type="caution">
    <text evidence="2">The sequence shown here is derived from an EMBL/GenBank/DDBJ whole genome shotgun (WGS) entry which is preliminary data.</text>
</comment>
<keyword evidence="3" id="KW-1185">Reference proteome</keyword>
<feature type="transmembrane region" description="Helical" evidence="1">
    <location>
        <begin position="49"/>
        <end position="77"/>
    </location>
</feature>
<gene>
    <name evidence="2" type="ORF">CYNAS_LOCUS15947</name>
</gene>